<name>G8NYW9_GRAMM</name>
<accession>G8NYW9</accession>
<reference evidence="1 2" key="1">
    <citation type="submission" date="2011-11" db="EMBL/GenBank/DDBJ databases">
        <title>Complete sequence of Granulicella mallensis MP5ACTX8.</title>
        <authorList>
            <consortium name="US DOE Joint Genome Institute"/>
            <person name="Lucas S."/>
            <person name="Copeland A."/>
            <person name="Lapidus A."/>
            <person name="Cheng J.-F."/>
            <person name="Goodwin L."/>
            <person name="Pitluck S."/>
            <person name="Peters L."/>
            <person name="Lu M."/>
            <person name="Detter J.C."/>
            <person name="Han C."/>
            <person name="Tapia R."/>
            <person name="Land M."/>
            <person name="Hauser L."/>
            <person name="Kyrpides N."/>
            <person name="Ivanova N."/>
            <person name="Mikhailova N."/>
            <person name="Pagani I."/>
            <person name="Rawat S."/>
            <person name="Mannisto M."/>
            <person name="Haggblom M."/>
            <person name="Woyke T."/>
        </authorList>
    </citation>
    <scope>NUCLEOTIDE SEQUENCE [LARGE SCALE GENOMIC DNA]</scope>
    <source>
        <strain evidence="2">ATCC BAA-1857 / DSM 23137 / MP5ACTX8</strain>
    </source>
</reference>
<keyword evidence="2" id="KW-1185">Reference proteome</keyword>
<dbReference type="STRING" id="682795.AciX8_0174"/>
<organism evidence="1 2">
    <name type="scientific">Granulicella mallensis (strain ATCC BAA-1857 / DSM 23137 / MP5ACTX8)</name>
    <dbReference type="NCBI Taxonomy" id="682795"/>
    <lineage>
        <taxon>Bacteria</taxon>
        <taxon>Pseudomonadati</taxon>
        <taxon>Acidobacteriota</taxon>
        <taxon>Terriglobia</taxon>
        <taxon>Terriglobales</taxon>
        <taxon>Acidobacteriaceae</taxon>
        <taxon>Granulicella</taxon>
    </lineage>
</organism>
<proteinExistence type="predicted"/>
<gene>
    <name evidence="1" type="ordered locus">AciX8_0174</name>
</gene>
<sequence length="75" mass="8198">MIVIPPAEAKAWGLRENFPLEVHRVGSTSEDDAPELIQARHQEVLKVAEQVIEEHAAAFRELAKGPEGPGPYGDV</sequence>
<evidence type="ECO:0000313" key="1">
    <source>
        <dbReference type="EMBL" id="AEU34532.1"/>
    </source>
</evidence>
<evidence type="ECO:0000313" key="2">
    <source>
        <dbReference type="Proteomes" id="UP000007113"/>
    </source>
</evidence>
<dbReference type="RefSeq" id="WP_014263416.1">
    <property type="nucleotide sequence ID" value="NC_016631.1"/>
</dbReference>
<dbReference type="AlphaFoldDB" id="G8NYW9"/>
<dbReference type="Proteomes" id="UP000007113">
    <property type="component" value="Chromosome"/>
</dbReference>
<protein>
    <submittedName>
        <fullName evidence="1">tRNA modification GTPase TrmE</fullName>
    </submittedName>
</protein>
<dbReference type="EMBL" id="CP003130">
    <property type="protein sequence ID" value="AEU34532.1"/>
    <property type="molecule type" value="Genomic_DNA"/>
</dbReference>
<dbReference type="HOGENOM" id="CLU_2665954_0_0_0"/>
<dbReference type="KEGG" id="gma:AciX8_0174"/>
<dbReference type="OrthoDB" id="9887229at2"/>